<dbReference type="EMBL" id="QRVN01000053">
    <property type="protein sequence ID" value="RGS44777.1"/>
    <property type="molecule type" value="Genomic_DNA"/>
</dbReference>
<evidence type="ECO:0000259" key="3">
    <source>
        <dbReference type="Pfam" id="PF13672"/>
    </source>
</evidence>
<proteinExistence type="predicted"/>
<feature type="domain" description="PPM-type phosphatase" evidence="3">
    <location>
        <begin position="277"/>
        <end position="471"/>
    </location>
</feature>
<dbReference type="Proteomes" id="UP000286113">
    <property type="component" value="Unassembled WGS sequence"/>
</dbReference>
<name>A0AA93BCV2_9BACT</name>
<reference evidence="4 5" key="1">
    <citation type="submission" date="2018-08" db="EMBL/GenBank/DDBJ databases">
        <title>A genome reference for cultivated species of the human gut microbiota.</title>
        <authorList>
            <person name="Zou Y."/>
            <person name="Xue W."/>
            <person name="Luo G."/>
        </authorList>
    </citation>
    <scope>NUCLEOTIDE SEQUENCE [LARGE SCALE GENOMIC DNA]</scope>
    <source>
        <strain evidence="4 5">AF22-1</strain>
    </source>
</reference>
<dbReference type="SUPFAM" id="SSF81606">
    <property type="entry name" value="PP2C-like"/>
    <property type="match status" value="1"/>
</dbReference>
<accession>A0AA93BCV2</accession>
<dbReference type="Gene3D" id="3.60.40.10">
    <property type="entry name" value="PPM-type phosphatase domain"/>
    <property type="match status" value="1"/>
</dbReference>
<dbReference type="InterPro" id="IPR059177">
    <property type="entry name" value="GH29D-like_dom"/>
</dbReference>
<evidence type="ECO:0008006" key="6">
    <source>
        <dbReference type="Google" id="ProtNLM"/>
    </source>
</evidence>
<dbReference type="InterPro" id="IPR001932">
    <property type="entry name" value="PPM-type_phosphatase-like_dom"/>
</dbReference>
<keyword evidence="1" id="KW-0472">Membrane</keyword>
<protein>
    <recommendedName>
        <fullName evidence="6">Protein phosphatase 2C</fullName>
    </recommendedName>
</protein>
<feature type="transmembrane region" description="Helical" evidence="1">
    <location>
        <begin position="37"/>
        <end position="54"/>
    </location>
</feature>
<dbReference type="Pfam" id="PF13290">
    <property type="entry name" value="CHB_HEX_C_1"/>
    <property type="match status" value="1"/>
</dbReference>
<evidence type="ECO:0000256" key="1">
    <source>
        <dbReference type="SAM" id="Phobius"/>
    </source>
</evidence>
<sequence>MLSMIIMQKKIIYLIISLLIVLSCILRTLNIKDYLNVIAYCIGGIGIIALLFYINQQYHFVCVNFHKSNIRNPKGNANMNNGGKFIVPIDVEDKLSVIQNDKEPSKNVALEVSIALNTNNDKCHIEITSNKKSTIFYSINGTTFCRYYKILDVSYNCKIMAYAESDDQKSEIKTEIINIFKIEKPTINFTNGIVNITTETKGCLIFYSIDGSIPSKDSNVFQNPFKVEKSCVIKAIATKENWTDSEVVSQNIKVLPSKKDRIRKFTNEENVIGISYRGDSHIKSETPCQDYHHYFSFNKVWNVAIVSDGAGSAKNSSEGSRAVCAAFKYYIENLIKADKELLDGNILDAKTWDIEFKGMVTQFQKDLKKSFVKDTMPFESFAATIILFMFSEKGYMVGHVGDGRAGVKVGGIWKSIISPHKGEEANQTIFSTSKYLGVPNLKMSGIYVPETNVSNEKIDAFVLMSDGCENGAWVTYQRKELPNNDFRIQDVNLPRENSLEKCLEIFKKPLDKRQNDLLDYITESSNAFINEPDDKTILLGRK</sequence>
<keyword evidence="1" id="KW-0812">Transmembrane</keyword>
<dbReference type="AlphaFoldDB" id="A0AA93BCV2"/>
<comment type="caution">
    <text evidence="4">The sequence shown here is derived from an EMBL/GenBank/DDBJ whole genome shotgun (WGS) entry which is preliminary data.</text>
</comment>
<evidence type="ECO:0000313" key="5">
    <source>
        <dbReference type="Proteomes" id="UP000286113"/>
    </source>
</evidence>
<organism evidence="4 5">
    <name type="scientific">Segatella copri</name>
    <dbReference type="NCBI Taxonomy" id="165179"/>
    <lineage>
        <taxon>Bacteria</taxon>
        <taxon>Pseudomonadati</taxon>
        <taxon>Bacteroidota</taxon>
        <taxon>Bacteroidia</taxon>
        <taxon>Bacteroidales</taxon>
        <taxon>Prevotellaceae</taxon>
        <taxon>Segatella</taxon>
    </lineage>
</organism>
<dbReference type="Pfam" id="PF13672">
    <property type="entry name" value="PP2C_2"/>
    <property type="match status" value="1"/>
</dbReference>
<keyword evidence="1" id="KW-1133">Transmembrane helix</keyword>
<evidence type="ECO:0000259" key="2">
    <source>
        <dbReference type="Pfam" id="PF13290"/>
    </source>
</evidence>
<feature type="domain" description="GH29D-like beta-sandwich" evidence="2">
    <location>
        <begin position="191"/>
        <end position="249"/>
    </location>
</feature>
<feature type="transmembrane region" description="Helical" evidence="1">
    <location>
        <begin position="12"/>
        <end position="31"/>
    </location>
</feature>
<dbReference type="InterPro" id="IPR036457">
    <property type="entry name" value="PPM-type-like_dom_sf"/>
</dbReference>
<evidence type="ECO:0000313" key="4">
    <source>
        <dbReference type="EMBL" id="RGS44777.1"/>
    </source>
</evidence>
<gene>
    <name evidence="4" type="ORF">DWX90_15405</name>
</gene>